<reference evidence="3 4" key="1">
    <citation type="submission" date="2024-10" db="EMBL/GenBank/DDBJ databases">
        <authorList>
            <person name="Kim D."/>
        </authorList>
    </citation>
    <scope>NUCLEOTIDE SEQUENCE [LARGE SCALE GENOMIC DNA]</scope>
    <source>
        <strain evidence="3">BH-2024</strain>
    </source>
</reference>
<feature type="signal peptide" evidence="2">
    <location>
        <begin position="1"/>
        <end position="20"/>
    </location>
</feature>
<feature type="compositionally biased region" description="Polar residues" evidence="1">
    <location>
        <begin position="160"/>
        <end position="171"/>
    </location>
</feature>
<sequence>MRTTILISILFLINFPLVANRRVFDENARTVHSPTGCVIKIFMHLVWQICPEEPGITPKQTEVEPSEKISEEGKLKINPEFGEGIEEDNEPQHLTFSRGRREKTIGNDEQNDESTAGEGTTAAGDVQDMRRKKNRHNKHKNTSPKPSEGKDENKDGWSPDDNSTPRSPSNSPKRKHKGRSRNKTSKTNATSSIPKDEENGGGFERGDTGGFEGGMHFGRDGGSKGRLGDNAGGGRLGNGAGGGRFRDRTEAERFGNNARGGRIGDGAGGGRKGGSGRSRVQKPNEEDDEDEKK</sequence>
<feature type="compositionally biased region" description="Basic and acidic residues" evidence="1">
    <location>
        <begin position="61"/>
        <end position="77"/>
    </location>
</feature>
<dbReference type="Proteomes" id="UP001620626">
    <property type="component" value="Unassembled WGS sequence"/>
</dbReference>
<feature type="compositionally biased region" description="Basic and acidic residues" evidence="1">
    <location>
        <begin position="147"/>
        <end position="157"/>
    </location>
</feature>
<gene>
    <name evidence="3" type="ORF">niasHT_032567</name>
</gene>
<feature type="compositionally biased region" description="Basic residues" evidence="1">
    <location>
        <begin position="172"/>
        <end position="184"/>
    </location>
</feature>
<feature type="compositionally biased region" description="Basic and acidic residues" evidence="1">
    <location>
        <begin position="217"/>
        <end position="227"/>
    </location>
</feature>
<comment type="caution">
    <text evidence="3">The sequence shown here is derived from an EMBL/GenBank/DDBJ whole genome shotgun (WGS) entry which is preliminary data.</text>
</comment>
<dbReference type="AlphaFoldDB" id="A0ABD2J7I9"/>
<keyword evidence="4" id="KW-1185">Reference proteome</keyword>
<organism evidence="3 4">
    <name type="scientific">Heterodera trifolii</name>
    <dbReference type="NCBI Taxonomy" id="157864"/>
    <lineage>
        <taxon>Eukaryota</taxon>
        <taxon>Metazoa</taxon>
        <taxon>Ecdysozoa</taxon>
        <taxon>Nematoda</taxon>
        <taxon>Chromadorea</taxon>
        <taxon>Rhabditida</taxon>
        <taxon>Tylenchina</taxon>
        <taxon>Tylenchomorpha</taxon>
        <taxon>Tylenchoidea</taxon>
        <taxon>Heteroderidae</taxon>
        <taxon>Heteroderinae</taxon>
        <taxon>Heterodera</taxon>
    </lineage>
</organism>
<accession>A0ABD2J7I9</accession>
<evidence type="ECO:0000256" key="2">
    <source>
        <dbReference type="SAM" id="SignalP"/>
    </source>
</evidence>
<feature type="region of interest" description="Disordered" evidence="1">
    <location>
        <begin position="55"/>
        <end position="293"/>
    </location>
</feature>
<feature type="chain" id="PRO_5044839993" evidence="2">
    <location>
        <begin position="21"/>
        <end position="293"/>
    </location>
</feature>
<feature type="compositionally biased region" description="Basic residues" evidence="1">
    <location>
        <begin position="130"/>
        <end position="142"/>
    </location>
</feature>
<evidence type="ECO:0000313" key="3">
    <source>
        <dbReference type="EMBL" id="KAL3086547.1"/>
    </source>
</evidence>
<evidence type="ECO:0000313" key="4">
    <source>
        <dbReference type="Proteomes" id="UP001620626"/>
    </source>
</evidence>
<feature type="compositionally biased region" description="Gly residues" evidence="1">
    <location>
        <begin position="261"/>
        <end position="276"/>
    </location>
</feature>
<keyword evidence="2" id="KW-0732">Signal</keyword>
<evidence type="ECO:0000256" key="1">
    <source>
        <dbReference type="SAM" id="MobiDB-lite"/>
    </source>
</evidence>
<name>A0ABD2J7I9_9BILA</name>
<protein>
    <submittedName>
        <fullName evidence="3">Uncharacterized protein</fullName>
    </submittedName>
</protein>
<proteinExistence type="predicted"/>
<feature type="compositionally biased region" description="Gly residues" evidence="1">
    <location>
        <begin position="200"/>
        <end position="216"/>
    </location>
</feature>
<feature type="compositionally biased region" description="Basic and acidic residues" evidence="1">
    <location>
        <begin position="244"/>
        <end position="253"/>
    </location>
</feature>
<dbReference type="EMBL" id="JBICBT010001038">
    <property type="protein sequence ID" value="KAL3086547.1"/>
    <property type="molecule type" value="Genomic_DNA"/>
</dbReference>
<feature type="compositionally biased region" description="Gly residues" evidence="1">
    <location>
        <begin position="230"/>
        <end position="243"/>
    </location>
</feature>